<evidence type="ECO:0000313" key="2">
    <source>
        <dbReference type="EMBL" id="MBC8754499.1"/>
    </source>
</evidence>
<dbReference type="EMBL" id="JACGWS010000004">
    <property type="protein sequence ID" value="MBC8754499.1"/>
    <property type="molecule type" value="Genomic_DNA"/>
</dbReference>
<name>A0ABR7Q7H0_9FLAO</name>
<dbReference type="RefSeq" id="WP_187561554.1">
    <property type="nucleotide sequence ID" value="NZ_JACGWS010000004.1"/>
</dbReference>
<accession>A0ABR7Q7H0</accession>
<keyword evidence="3" id="KW-1185">Reference proteome</keyword>
<sequence length="87" mass="10295">MTGSAVYEDLKRTRRRRTKRTPFDKNLHYYKDEGIKKTFPKATETQLEVIRKKTKKQQRLDMLKLVISFVIAIPLLYAGLYYLGSIL</sequence>
<proteinExistence type="predicted"/>
<protein>
    <submittedName>
        <fullName evidence="2">Uncharacterized protein</fullName>
    </submittedName>
</protein>
<keyword evidence="1" id="KW-1133">Transmembrane helix</keyword>
<evidence type="ECO:0000256" key="1">
    <source>
        <dbReference type="SAM" id="Phobius"/>
    </source>
</evidence>
<feature type="transmembrane region" description="Helical" evidence="1">
    <location>
        <begin position="62"/>
        <end position="83"/>
    </location>
</feature>
<dbReference type="Proteomes" id="UP000619238">
    <property type="component" value="Unassembled WGS sequence"/>
</dbReference>
<gene>
    <name evidence="2" type="ORF">H2O64_07430</name>
</gene>
<evidence type="ECO:0000313" key="3">
    <source>
        <dbReference type="Proteomes" id="UP000619238"/>
    </source>
</evidence>
<keyword evidence="1" id="KW-0472">Membrane</keyword>
<organism evidence="2 3">
    <name type="scientific">Kordia aestuariivivens</name>
    <dbReference type="NCBI Taxonomy" id="2759037"/>
    <lineage>
        <taxon>Bacteria</taxon>
        <taxon>Pseudomonadati</taxon>
        <taxon>Bacteroidota</taxon>
        <taxon>Flavobacteriia</taxon>
        <taxon>Flavobacteriales</taxon>
        <taxon>Flavobacteriaceae</taxon>
        <taxon>Kordia</taxon>
    </lineage>
</organism>
<keyword evidence="1" id="KW-0812">Transmembrane</keyword>
<reference evidence="2 3" key="1">
    <citation type="submission" date="2020-07" db="EMBL/GenBank/DDBJ databases">
        <title>Description of Kordia aestuariivivens sp. nov., isolated from a tidal flat.</title>
        <authorList>
            <person name="Park S."/>
            <person name="Yoon J.-H."/>
        </authorList>
    </citation>
    <scope>NUCLEOTIDE SEQUENCE [LARGE SCALE GENOMIC DNA]</scope>
    <source>
        <strain evidence="2 3">YSTF-M3</strain>
    </source>
</reference>
<comment type="caution">
    <text evidence="2">The sequence shown here is derived from an EMBL/GenBank/DDBJ whole genome shotgun (WGS) entry which is preliminary data.</text>
</comment>